<organism evidence="1 2">
    <name type="scientific">Candidatus Thiomargarita nelsonii</name>
    <dbReference type="NCBI Taxonomy" id="1003181"/>
    <lineage>
        <taxon>Bacteria</taxon>
        <taxon>Pseudomonadati</taxon>
        <taxon>Pseudomonadota</taxon>
        <taxon>Gammaproteobacteria</taxon>
        <taxon>Thiotrichales</taxon>
        <taxon>Thiotrichaceae</taxon>
        <taxon>Thiomargarita</taxon>
    </lineage>
</organism>
<dbReference type="AlphaFoldDB" id="A0A4E0QND6"/>
<sequence>MRGTGFCANISANHQTSRPQYMANVCLKAFVPNVYSGKLIRQRTKAVFACSWQETRIKKAPSFKN</sequence>
<evidence type="ECO:0000313" key="2">
    <source>
        <dbReference type="Proteomes" id="UP000030428"/>
    </source>
</evidence>
<name>A0A4E0QND6_9GAMM</name>
<keyword evidence="2" id="KW-1185">Reference proteome</keyword>
<dbReference type="EMBL" id="JSZA02000100">
    <property type="protein sequence ID" value="TGO02613.1"/>
    <property type="molecule type" value="Genomic_DNA"/>
</dbReference>
<protein>
    <submittedName>
        <fullName evidence="1">Uncharacterized protein</fullName>
    </submittedName>
</protein>
<proteinExistence type="predicted"/>
<gene>
    <name evidence="1" type="ORF">PN36_21915</name>
</gene>
<evidence type="ECO:0000313" key="1">
    <source>
        <dbReference type="EMBL" id="TGO02613.1"/>
    </source>
</evidence>
<comment type="caution">
    <text evidence="1">The sequence shown here is derived from an EMBL/GenBank/DDBJ whole genome shotgun (WGS) entry which is preliminary data.</text>
</comment>
<dbReference type="Proteomes" id="UP000030428">
    <property type="component" value="Unassembled WGS sequence"/>
</dbReference>
<reference evidence="1 2" key="1">
    <citation type="journal article" date="2016" name="Front. Microbiol.">
        <title>Single-Cell (Meta-)Genomics of a Dimorphic Candidatus Thiomargarita nelsonii Reveals Genomic Plasticity.</title>
        <authorList>
            <person name="Flood B.E."/>
            <person name="Fliss P."/>
            <person name="Jones D.S."/>
            <person name="Dick G.J."/>
            <person name="Jain S."/>
            <person name="Kaster A.K."/>
            <person name="Winkel M."/>
            <person name="Mussmann M."/>
            <person name="Bailey J."/>
        </authorList>
    </citation>
    <scope>NUCLEOTIDE SEQUENCE [LARGE SCALE GENOMIC DNA]</scope>
    <source>
        <strain evidence="1">Hydrate Ridge</strain>
    </source>
</reference>
<accession>A0A4E0QND6</accession>